<organism evidence="1 2">
    <name type="scientific">Grifola frondosa</name>
    <name type="common">Maitake</name>
    <name type="synonym">Polyporus frondosus</name>
    <dbReference type="NCBI Taxonomy" id="5627"/>
    <lineage>
        <taxon>Eukaryota</taxon>
        <taxon>Fungi</taxon>
        <taxon>Dikarya</taxon>
        <taxon>Basidiomycota</taxon>
        <taxon>Agaricomycotina</taxon>
        <taxon>Agaricomycetes</taxon>
        <taxon>Polyporales</taxon>
        <taxon>Grifolaceae</taxon>
        <taxon>Grifola</taxon>
    </lineage>
</organism>
<protein>
    <submittedName>
        <fullName evidence="1">Uncharacterized protein</fullName>
    </submittedName>
</protein>
<evidence type="ECO:0000313" key="2">
    <source>
        <dbReference type="Proteomes" id="UP000092993"/>
    </source>
</evidence>
<comment type="caution">
    <text evidence="1">The sequence shown here is derived from an EMBL/GenBank/DDBJ whole genome shotgun (WGS) entry which is preliminary data.</text>
</comment>
<dbReference type="AlphaFoldDB" id="A0A1C7MH06"/>
<proteinExistence type="predicted"/>
<name>A0A1C7MH06_GRIFR</name>
<sequence length="161" mass="18098">MPLSTALSDMYAISIWMPSGYATTTIHIARSADWMSRLHVGTLDISTLDTTVDCLVRVATPHNVCMSGYRNSSSMNPSTFNQICWGTQSCIPRVFGRDTDLPYDILPQKDYRAAMKFEQQLPIRFRRNGLGFVLLRDAFIEELKGLEGGNKEAFARAAKRL</sequence>
<reference evidence="1 2" key="1">
    <citation type="submission" date="2016-03" db="EMBL/GenBank/DDBJ databases">
        <title>Whole genome sequencing of Grifola frondosa 9006-11.</title>
        <authorList>
            <person name="Min B."/>
            <person name="Park H."/>
            <person name="Kim J.-G."/>
            <person name="Cho H."/>
            <person name="Oh Y.-L."/>
            <person name="Kong W.-S."/>
            <person name="Choi I.-G."/>
        </authorList>
    </citation>
    <scope>NUCLEOTIDE SEQUENCE [LARGE SCALE GENOMIC DNA]</scope>
    <source>
        <strain evidence="1 2">9006-11</strain>
    </source>
</reference>
<evidence type="ECO:0000313" key="1">
    <source>
        <dbReference type="EMBL" id="OBZ75749.1"/>
    </source>
</evidence>
<dbReference type="EMBL" id="LUGG01000004">
    <property type="protein sequence ID" value="OBZ75749.1"/>
    <property type="molecule type" value="Genomic_DNA"/>
</dbReference>
<accession>A0A1C7MH06</accession>
<keyword evidence="2" id="KW-1185">Reference proteome</keyword>
<dbReference type="Proteomes" id="UP000092993">
    <property type="component" value="Unassembled WGS sequence"/>
</dbReference>
<gene>
    <name evidence="1" type="ORF">A0H81_04670</name>
</gene>